<comment type="caution">
    <text evidence="2">The sequence shown here is derived from an EMBL/GenBank/DDBJ whole genome shotgun (WGS) entry which is preliminary data.</text>
</comment>
<evidence type="ECO:0000313" key="3">
    <source>
        <dbReference type="Proteomes" id="UP000029665"/>
    </source>
</evidence>
<accession>A0A060S8S7</accession>
<dbReference type="OrthoDB" id="2728969at2759"/>
<dbReference type="HOGENOM" id="CLU_667534_0_0_1"/>
<sequence length="389" mass="42895">MADDYVEINQVASGPTPEVPRQPESAESAVAAATAIAQAEHTHGLNPTSPDDFQNCRCWSHFKTALDRPATLDQALDPVRGSYKQSLVRIRSKIICIADDILHESSDQAARDSEVLALARRNSLLSLWPVMTEGIDHAIRTIYSIPGLFIPQPDCKHTVKGHLAILIERDESLGNIYKFLKETLKEAQKLQAMRDKLVEAHNKIMRRRAILSAVRSASVITLPFLPLASALFSAIDIGMSVSNGVQESFVSDEELVSTTQSVDSLQATLVTQIEWVEGIRVKLRALIAKIEEQVNDSIAHQVLYLLAKLNSTRKIVEAVFDRSATDWESVALNDAPSDRRSLRAAVQAMHAVLPNLGLPVSADVSLASLRDEAWRQIEVDLLAYKQSPN</sequence>
<gene>
    <name evidence="2" type="ORF">BN946_scf184756.g23</name>
</gene>
<dbReference type="Proteomes" id="UP000029665">
    <property type="component" value="Unassembled WGS sequence"/>
</dbReference>
<organism evidence="2 3">
    <name type="scientific">Pycnoporus cinnabarinus</name>
    <name type="common">Cinnabar-red polypore</name>
    <name type="synonym">Trametes cinnabarina</name>
    <dbReference type="NCBI Taxonomy" id="5643"/>
    <lineage>
        <taxon>Eukaryota</taxon>
        <taxon>Fungi</taxon>
        <taxon>Dikarya</taxon>
        <taxon>Basidiomycota</taxon>
        <taxon>Agaricomycotina</taxon>
        <taxon>Agaricomycetes</taxon>
        <taxon>Polyporales</taxon>
        <taxon>Polyporaceae</taxon>
        <taxon>Trametes</taxon>
    </lineage>
</organism>
<protein>
    <submittedName>
        <fullName evidence="2">Uncharacterized protein</fullName>
    </submittedName>
</protein>
<proteinExistence type="predicted"/>
<evidence type="ECO:0000256" key="1">
    <source>
        <dbReference type="SAM" id="MobiDB-lite"/>
    </source>
</evidence>
<name>A0A060S8S7_PYCCI</name>
<reference evidence="2" key="1">
    <citation type="submission" date="2014-01" db="EMBL/GenBank/DDBJ databases">
        <title>The genome of the white-rot fungus Pycnoporus cinnabarinus: a basidiomycete model with a versatile arsenal for lignocellulosic biomass breakdown.</title>
        <authorList>
            <person name="Levasseur A."/>
            <person name="Lomascolo A."/>
            <person name="Ruiz-Duenas F.J."/>
            <person name="Uzan E."/>
            <person name="Piumi F."/>
            <person name="Kues U."/>
            <person name="Ram A.F.J."/>
            <person name="Murat C."/>
            <person name="Haon M."/>
            <person name="Benoit I."/>
            <person name="Arfi Y."/>
            <person name="Chevret D."/>
            <person name="Drula E."/>
            <person name="Kwon M.J."/>
            <person name="Gouret P."/>
            <person name="Lesage-Meessen L."/>
            <person name="Lombard V."/>
            <person name="Mariette J."/>
            <person name="Noirot C."/>
            <person name="Park J."/>
            <person name="Patyshakuliyeva A."/>
            <person name="Wieneger R.A.B."/>
            <person name="Wosten H.A.B."/>
            <person name="Martin F."/>
            <person name="Coutinho P.M."/>
            <person name="de Vries R."/>
            <person name="Martinez A.T."/>
            <person name="Klopp C."/>
            <person name="Pontarotti P."/>
            <person name="Henrissat B."/>
            <person name="Record E."/>
        </authorList>
    </citation>
    <scope>NUCLEOTIDE SEQUENCE [LARGE SCALE GENOMIC DNA]</scope>
    <source>
        <strain evidence="2">BRFM137</strain>
    </source>
</reference>
<keyword evidence="3" id="KW-1185">Reference proteome</keyword>
<dbReference type="OMA" id="EADCLCW"/>
<dbReference type="AlphaFoldDB" id="A0A060S8S7"/>
<feature type="region of interest" description="Disordered" evidence="1">
    <location>
        <begin position="1"/>
        <end position="25"/>
    </location>
</feature>
<evidence type="ECO:0000313" key="2">
    <source>
        <dbReference type="EMBL" id="CDO70656.1"/>
    </source>
</evidence>
<dbReference type="EMBL" id="CCBP010000089">
    <property type="protein sequence ID" value="CDO70656.1"/>
    <property type="molecule type" value="Genomic_DNA"/>
</dbReference>